<organism evidence="1 2">
    <name type="scientific">Ornithinimicrobium ciconiae</name>
    <dbReference type="NCBI Taxonomy" id="2594265"/>
    <lineage>
        <taxon>Bacteria</taxon>
        <taxon>Bacillati</taxon>
        <taxon>Actinomycetota</taxon>
        <taxon>Actinomycetes</taxon>
        <taxon>Micrococcales</taxon>
        <taxon>Ornithinimicrobiaceae</taxon>
        <taxon>Ornithinimicrobium</taxon>
    </lineage>
</organism>
<name>A0A516GG53_9MICO</name>
<evidence type="ECO:0000313" key="2">
    <source>
        <dbReference type="Proteomes" id="UP000315395"/>
    </source>
</evidence>
<dbReference type="EMBL" id="CP041616">
    <property type="protein sequence ID" value="QDO90505.1"/>
    <property type="molecule type" value="Genomic_DNA"/>
</dbReference>
<proteinExistence type="predicted"/>
<dbReference type="OrthoDB" id="73040at2"/>
<accession>A0A516GG53</accession>
<reference evidence="1 2" key="1">
    <citation type="submission" date="2019-07" db="EMBL/GenBank/DDBJ databases">
        <title>complete genome sequencing of Ornithinimicrobium sp. H23M54.</title>
        <authorList>
            <person name="Bae J.-W."/>
            <person name="Lee S.-Y."/>
        </authorList>
    </citation>
    <scope>NUCLEOTIDE SEQUENCE [LARGE SCALE GENOMIC DNA]</scope>
    <source>
        <strain evidence="1 2">H23M54</strain>
    </source>
</reference>
<dbReference type="AlphaFoldDB" id="A0A516GG53"/>
<gene>
    <name evidence="1" type="ORF">FNH13_18005</name>
</gene>
<dbReference type="NCBIfam" id="NF038094">
    <property type="entry name" value="CueP_fam"/>
    <property type="match status" value="1"/>
</dbReference>
<evidence type="ECO:0000313" key="1">
    <source>
        <dbReference type="EMBL" id="QDO90505.1"/>
    </source>
</evidence>
<dbReference type="InterPro" id="IPR047808">
    <property type="entry name" value="CueP-like"/>
</dbReference>
<keyword evidence="2" id="KW-1185">Reference proteome</keyword>
<sequence length="171" mass="18770">MIVAGCSSQAPDADSQLLTTHNLVGMEATEIIDHLDRLDVEDRPADLMASVHFDELQLSAGIEQLNFDLPDDRFYLSFAPYVNQTHECYYHSLTTCLGELRNENLQVSVTNEAGNVVVDEEVTTFDNGFVGLWLPRDLTGTLRVSAADGTGQVSVSTRADDPTCLTTMQLT</sequence>
<dbReference type="Gene3D" id="2.60.40.3700">
    <property type="match status" value="1"/>
</dbReference>
<protein>
    <recommendedName>
        <fullName evidence="3">CueP family metal-binding protein</fullName>
    </recommendedName>
</protein>
<evidence type="ECO:0008006" key="3">
    <source>
        <dbReference type="Google" id="ProtNLM"/>
    </source>
</evidence>
<dbReference type="KEGG" id="orz:FNH13_18005"/>
<dbReference type="Pfam" id="PF21172">
    <property type="entry name" value="CueP"/>
    <property type="match status" value="1"/>
</dbReference>
<dbReference type="Proteomes" id="UP000315395">
    <property type="component" value="Chromosome"/>
</dbReference>